<dbReference type="Proteomes" id="UP000034076">
    <property type="component" value="Unassembled WGS sequence"/>
</dbReference>
<reference evidence="3 4" key="1">
    <citation type="submission" date="2015-04" db="EMBL/GenBank/DDBJ databases">
        <title>Draft genome sequence of bacteremic isolate Catabacter hongkongensis type strain HKU16T.</title>
        <authorList>
            <person name="Lau S.K."/>
            <person name="Teng J.L."/>
            <person name="Huang Y."/>
            <person name="Curreem S.O."/>
            <person name="Tsui S.K."/>
            <person name="Woo P.C."/>
        </authorList>
    </citation>
    <scope>NUCLEOTIDE SEQUENCE [LARGE SCALE GENOMIC DNA]</scope>
    <source>
        <strain evidence="3 4">HKU16</strain>
    </source>
</reference>
<dbReference type="InterPro" id="IPR011051">
    <property type="entry name" value="RmlC_Cupin_sf"/>
</dbReference>
<dbReference type="EMBL" id="LAYJ01000068">
    <property type="protein sequence ID" value="KKI51677.1"/>
    <property type="molecule type" value="Genomic_DNA"/>
</dbReference>
<feature type="domain" description="Cupin type-2" evidence="2">
    <location>
        <begin position="42"/>
        <end position="109"/>
    </location>
</feature>
<accession>A0A0M2NMP0</accession>
<keyword evidence="1" id="KW-0479">Metal-binding</keyword>
<evidence type="ECO:0000313" key="3">
    <source>
        <dbReference type="EMBL" id="KKI51677.1"/>
    </source>
</evidence>
<gene>
    <name evidence="3" type="ORF">CHK_0844</name>
</gene>
<dbReference type="PANTHER" id="PTHR35848">
    <property type="entry name" value="OXALATE-BINDING PROTEIN"/>
    <property type="match status" value="1"/>
</dbReference>
<dbReference type="Pfam" id="PF07883">
    <property type="entry name" value="Cupin_2"/>
    <property type="match status" value="1"/>
</dbReference>
<evidence type="ECO:0000256" key="1">
    <source>
        <dbReference type="ARBA" id="ARBA00022723"/>
    </source>
</evidence>
<dbReference type="STRING" id="270498.CHK_0844"/>
<evidence type="ECO:0000259" key="2">
    <source>
        <dbReference type="Pfam" id="PF07883"/>
    </source>
</evidence>
<dbReference type="AlphaFoldDB" id="A0A0M2NMP0"/>
<dbReference type="InterPro" id="IPR051610">
    <property type="entry name" value="GPI/OXD"/>
</dbReference>
<organism evidence="3 4">
    <name type="scientific">Christensenella hongkongensis</name>
    <dbReference type="NCBI Taxonomy" id="270498"/>
    <lineage>
        <taxon>Bacteria</taxon>
        <taxon>Bacillati</taxon>
        <taxon>Bacillota</taxon>
        <taxon>Clostridia</taxon>
        <taxon>Christensenellales</taxon>
        <taxon>Christensenellaceae</taxon>
        <taxon>Christensenella</taxon>
    </lineage>
</organism>
<comment type="caution">
    <text evidence="3">The sequence shown here is derived from an EMBL/GenBank/DDBJ whole genome shotgun (WGS) entry which is preliminary data.</text>
</comment>
<keyword evidence="4" id="KW-1185">Reference proteome</keyword>
<name>A0A0M2NMP0_9FIRM</name>
<protein>
    <recommendedName>
        <fullName evidence="2">Cupin type-2 domain-containing protein</fullName>
    </recommendedName>
</protein>
<dbReference type="OrthoDB" id="9797047at2"/>
<dbReference type="InterPro" id="IPR014710">
    <property type="entry name" value="RmlC-like_jellyroll"/>
</dbReference>
<dbReference type="Gene3D" id="2.60.120.10">
    <property type="entry name" value="Jelly Rolls"/>
    <property type="match status" value="1"/>
</dbReference>
<evidence type="ECO:0000313" key="4">
    <source>
        <dbReference type="Proteomes" id="UP000034076"/>
    </source>
</evidence>
<dbReference type="PANTHER" id="PTHR35848:SF6">
    <property type="entry name" value="CUPIN TYPE-2 DOMAIN-CONTAINING PROTEIN"/>
    <property type="match status" value="1"/>
</dbReference>
<dbReference type="CDD" id="cd02221">
    <property type="entry name" value="cupin_TM1287-like"/>
    <property type="match status" value="1"/>
</dbReference>
<dbReference type="InterPro" id="IPR013096">
    <property type="entry name" value="Cupin_2"/>
</dbReference>
<dbReference type="RefSeq" id="WP_052740293.1">
    <property type="nucleotide sequence ID" value="NZ_CAUERS010000047.1"/>
</dbReference>
<sequence>MIIGKHEAIKEEKLGGEGIGSAQMYHWLGGENCPNLGLLATITLEPGTTVSDHTHTGEAEIYYITQGAGEYNDNGKTVPVKAGDVTVCYDGQTHGLKNTGDGELLFHAVIVKG</sequence>
<proteinExistence type="predicted"/>
<dbReference type="SUPFAM" id="SSF51182">
    <property type="entry name" value="RmlC-like cupins"/>
    <property type="match status" value="1"/>
</dbReference>
<dbReference type="GO" id="GO:0046872">
    <property type="term" value="F:metal ion binding"/>
    <property type="evidence" value="ECO:0007669"/>
    <property type="project" value="UniProtKB-KW"/>
</dbReference>